<evidence type="ECO:0000256" key="6">
    <source>
        <dbReference type="ARBA" id="ARBA00022763"/>
    </source>
</evidence>
<dbReference type="GO" id="GO:0032259">
    <property type="term" value="P:methylation"/>
    <property type="evidence" value="ECO:0007669"/>
    <property type="project" value="UniProtKB-KW"/>
</dbReference>
<evidence type="ECO:0000313" key="10">
    <source>
        <dbReference type="EMBL" id="KRN75930.1"/>
    </source>
</evidence>
<evidence type="ECO:0000256" key="8">
    <source>
        <dbReference type="ARBA" id="ARBA00049348"/>
    </source>
</evidence>
<dbReference type="CDD" id="cd06445">
    <property type="entry name" value="ATase"/>
    <property type="match status" value="1"/>
</dbReference>
<dbReference type="GO" id="GO:0003908">
    <property type="term" value="F:methylated-DNA-[protein]-cysteine S-methyltransferase activity"/>
    <property type="evidence" value="ECO:0007669"/>
    <property type="project" value="UniProtKB-EC"/>
</dbReference>
<comment type="catalytic activity">
    <reaction evidence="1">
        <text>a 4-O-methyl-thymidine in DNA + L-cysteinyl-[protein] = a thymidine in DNA + S-methyl-L-cysteinyl-[protein]</text>
        <dbReference type="Rhea" id="RHEA:53428"/>
        <dbReference type="Rhea" id="RHEA-COMP:10131"/>
        <dbReference type="Rhea" id="RHEA-COMP:10132"/>
        <dbReference type="Rhea" id="RHEA-COMP:13555"/>
        <dbReference type="Rhea" id="RHEA-COMP:13556"/>
        <dbReference type="ChEBI" id="CHEBI:29950"/>
        <dbReference type="ChEBI" id="CHEBI:82612"/>
        <dbReference type="ChEBI" id="CHEBI:137386"/>
        <dbReference type="ChEBI" id="CHEBI:137387"/>
        <dbReference type="EC" id="2.1.1.63"/>
    </reaction>
</comment>
<keyword evidence="6" id="KW-0227">DNA damage</keyword>
<organism evidence="10 11">
    <name type="scientific">Weissella minor</name>
    <dbReference type="NCBI Taxonomy" id="1620"/>
    <lineage>
        <taxon>Bacteria</taxon>
        <taxon>Bacillati</taxon>
        <taxon>Bacillota</taxon>
        <taxon>Bacilli</taxon>
        <taxon>Lactobacillales</taxon>
        <taxon>Lactobacillaceae</taxon>
        <taxon>Weissella</taxon>
    </lineage>
</organism>
<dbReference type="FunFam" id="1.10.10.10:FF:000214">
    <property type="entry name" value="Methylated-DNA--protein-cysteine methyltransferase"/>
    <property type="match status" value="1"/>
</dbReference>
<dbReference type="PATRIC" id="fig|1620.3.peg.992"/>
<dbReference type="NCBIfam" id="TIGR00589">
    <property type="entry name" value="ogt"/>
    <property type="match status" value="1"/>
</dbReference>
<dbReference type="Gene3D" id="1.10.10.10">
    <property type="entry name" value="Winged helix-like DNA-binding domain superfamily/Winged helix DNA-binding domain"/>
    <property type="match status" value="1"/>
</dbReference>
<dbReference type="InterPro" id="IPR036388">
    <property type="entry name" value="WH-like_DNA-bd_sf"/>
</dbReference>
<protein>
    <recommendedName>
        <fullName evidence="3">methylated-DNA--[protein]-cysteine S-methyltransferase</fullName>
        <ecNumber evidence="3">2.1.1.63</ecNumber>
    </recommendedName>
</protein>
<evidence type="ECO:0000256" key="3">
    <source>
        <dbReference type="ARBA" id="ARBA00011918"/>
    </source>
</evidence>
<evidence type="ECO:0000313" key="11">
    <source>
        <dbReference type="Proteomes" id="UP000051673"/>
    </source>
</evidence>
<dbReference type="RefSeq" id="WP_057788708.1">
    <property type="nucleotide sequence ID" value="NZ_JQCD01000031.1"/>
</dbReference>
<comment type="catalytic activity">
    <reaction evidence="8">
        <text>a 6-O-methyl-2'-deoxyguanosine in DNA + L-cysteinyl-[protein] = S-methyl-L-cysteinyl-[protein] + a 2'-deoxyguanosine in DNA</text>
        <dbReference type="Rhea" id="RHEA:24000"/>
        <dbReference type="Rhea" id="RHEA-COMP:10131"/>
        <dbReference type="Rhea" id="RHEA-COMP:10132"/>
        <dbReference type="Rhea" id="RHEA-COMP:11367"/>
        <dbReference type="Rhea" id="RHEA-COMP:11368"/>
        <dbReference type="ChEBI" id="CHEBI:29950"/>
        <dbReference type="ChEBI" id="CHEBI:82612"/>
        <dbReference type="ChEBI" id="CHEBI:85445"/>
        <dbReference type="ChEBI" id="CHEBI:85448"/>
        <dbReference type="EC" id="2.1.1.63"/>
    </reaction>
</comment>
<evidence type="ECO:0000259" key="9">
    <source>
        <dbReference type="Pfam" id="PF01035"/>
    </source>
</evidence>
<accession>A0A0R2JN97</accession>
<keyword evidence="4" id="KW-0489">Methyltransferase</keyword>
<dbReference type="OrthoDB" id="9802228at2"/>
<name>A0A0R2JN97_9LACO</name>
<dbReference type="GO" id="GO:0006281">
    <property type="term" value="P:DNA repair"/>
    <property type="evidence" value="ECO:0007669"/>
    <property type="project" value="UniProtKB-KW"/>
</dbReference>
<dbReference type="InterPro" id="IPR036631">
    <property type="entry name" value="MGMT_N_sf"/>
</dbReference>
<gene>
    <name evidence="10" type="ORF">IV67_GL000976</name>
</gene>
<dbReference type="PANTHER" id="PTHR10815">
    <property type="entry name" value="METHYLATED-DNA--PROTEIN-CYSTEINE METHYLTRANSFERASE"/>
    <property type="match status" value="1"/>
</dbReference>
<dbReference type="EMBL" id="JQCD01000031">
    <property type="protein sequence ID" value="KRN75930.1"/>
    <property type="molecule type" value="Genomic_DNA"/>
</dbReference>
<evidence type="ECO:0000256" key="5">
    <source>
        <dbReference type="ARBA" id="ARBA00022679"/>
    </source>
</evidence>
<dbReference type="InterPro" id="IPR001497">
    <property type="entry name" value="MethylDNA_cys_MeTrfase_AS"/>
</dbReference>
<reference evidence="10 11" key="1">
    <citation type="journal article" date="2015" name="Genome Announc.">
        <title>Expanding the biotechnology potential of lactobacilli through comparative genomics of 213 strains and associated genera.</title>
        <authorList>
            <person name="Sun Z."/>
            <person name="Harris H.M."/>
            <person name="McCann A."/>
            <person name="Guo C."/>
            <person name="Argimon S."/>
            <person name="Zhang W."/>
            <person name="Yang X."/>
            <person name="Jeffery I.B."/>
            <person name="Cooney J.C."/>
            <person name="Kagawa T.F."/>
            <person name="Liu W."/>
            <person name="Song Y."/>
            <person name="Salvetti E."/>
            <person name="Wrobel A."/>
            <person name="Rasinkangas P."/>
            <person name="Parkhill J."/>
            <person name="Rea M.C."/>
            <person name="O'Sullivan O."/>
            <person name="Ritari J."/>
            <person name="Douillard F.P."/>
            <person name="Paul Ross R."/>
            <person name="Yang R."/>
            <person name="Briner A.E."/>
            <person name="Felis G.E."/>
            <person name="de Vos W.M."/>
            <person name="Barrangou R."/>
            <person name="Klaenhammer T.R."/>
            <person name="Caufield P.W."/>
            <person name="Cui Y."/>
            <person name="Zhang H."/>
            <person name="O'Toole P.W."/>
        </authorList>
    </citation>
    <scope>NUCLEOTIDE SEQUENCE [LARGE SCALE GENOMIC DNA]</scope>
    <source>
        <strain evidence="10 11">DSM 20014</strain>
    </source>
</reference>
<feature type="domain" description="Methylated-DNA-[protein]-cysteine S-methyltransferase DNA binding" evidence="9">
    <location>
        <begin position="82"/>
        <end position="161"/>
    </location>
</feature>
<dbReference type="InterPro" id="IPR014048">
    <property type="entry name" value="MethylDNA_cys_MeTrfase_DNA-bd"/>
</dbReference>
<sequence>MDRLYYDVVSVADAELIIASTDQGLAFVGSPNAGLEEIQKFYPTYELVQDSGLNKSVSQRLNSYFQGQNVLEEIQCDIHGTDFQESVWSALRNVPYGTTQTYQQIADAIGKPKAARAVGTAIGRNPVLMVVPCHRIVSKNKGGSGYRGGLEMKKRLLELER</sequence>
<comment type="caution">
    <text evidence="10">The sequence shown here is derived from an EMBL/GenBank/DDBJ whole genome shotgun (WGS) entry which is preliminary data.</text>
</comment>
<dbReference type="SUPFAM" id="SSF53155">
    <property type="entry name" value="Methylated DNA-protein cysteine methyltransferase domain"/>
    <property type="match status" value="1"/>
</dbReference>
<evidence type="ECO:0000256" key="1">
    <source>
        <dbReference type="ARBA" id="ARBA00001286"/>
    </source>
</evidence>
<dbReference type="PROSITE" id="PS00374">
    <property type="entry name" value="MGMT"/>
    <property type="match status" value="1"/>
</dbReference>
<dbReference type="SUPFAM" id="SSF46767">
    <property type="entry name" value="Methylated DNA-protein cysteine methyltransferase, C-terminal domain"/>
    <property type="match status" value="1"/>
</dbReference>
<dbReference type="Pfam" id="PF01035">
    <property type="entry name" value="DNA_binding_1"/>
    <property type="match status" value="1"/>
</dbReference>
<dbReference type="PANTHER" id="PTHR10815:SF12">
    <property type="entry name" value="METHYLATED-DNA--PROTEIN-CYSTEINE METHYLTRANSFERASE, INDUCIBLE"/>
    <property type="match status" value="1"/>
</dbReference>
<dbReference type="Proteomes" id="UP000051673">
    <property type="component" value="Unassembled WGS sequence"/>
</dbReference>
<dbReference type="AlphaFoldDB" id="A0A0R2JN97"/>
<dbReference type="STRING" id="1620.IV67_GL000976"/>
<proteinExistence type="inferred from homology"/>
<keyword evidence="5" id="KW-0808">Transferase</keyword>
<dbReference type="InterPro" id="IPR036217">
    <property type="entry name" value="MethylDNA_cys_MeTrfase_DNAb"/>
</dbReference>
<evidence type="ECO:0000256" key="7">
    <source>
        <dbReference type="ARBA" id="ARBA00023204"/>
    </source>
</evidence>
<evidence type="ECO:0000256" key="2">
    <source>
        <dbReference type="ARBA" id="ARBA00008711"/>
    </source>
</evidence>
<dbReference type="EC" id="2.1.1.63" evidence="3"/>
<keyword evidence="11" id="KW-1185">Reference proteome</keyword>
<keyword evidence="7" id="KW-0234">DNA repair</keyword>
<evidence type="ECO:0000256" key="4">
    <source>
        <dbReference type="ARBA" id="ARBA00022603"/>
    </source>
</evidence>
<comment type="similarity">
    <text evidence="2">Belongs to the MGMT family.</text>
</comment>